<dbReference type="Proteomes" id="UP001054821">
    <property type="component" value="Chromosome 4"/>
</dbReference>
<evidence type="ECO:0000313" key="2">
    <source>
        <dbReference type="EMBL" id="KAI5334322.1"/>
    </source>
</evidence>
<gene>
    <name evidence="2" type="ORF">L3X38_024455</name>
</gene>
<sequence length="129" mass="14896">MEPNLAKEVVLAKTAHQIWEDFKDRFSQKNAPTIYQIKKSIASLSQGTITVSAYFTKLKGLWDELETHRTLRTCNQITTHNKQTEEDRMMQFLMGLNDTYNGVRSNIVMMTSLPNVHQAYSLVIQDETQ</sequence>
<dbReference type="AlphaFoldDB" id="A0AAD4W2J8"/>
<dbReference type="PANTHER" id="PTHR34222">
    <property type="entry name" value="GAG_PRE-INTEGRS DOMAIN-CONTAINING PROTEIN"/>
    <property type="match status" value="1"/>
</dbReference>
<protein>
    <recommendedName>
        <fullName evidence="1">Retrotransposon gag domain-containing protein</fullName>
    </recommendedName>
</protein>
<dbReference type="Pfam" id="PF03732">
    <property type="entry name" value="Retrotrans_gag"/>
    <property type="match status" value="1"/>
</dbReference>
<feature type="domain" description="Retrotransposon gag" evidence="1">
    <location>
        <begin position="16"/>
        <end position="98"/>
    </location>
</feature>
<dbReference type="EMBL" id="JAJFAZ020000004">
    <property type="protein sequence ID" value="KAI5334322.1"/>
    <property type="molecule type" value="Genomic_DNA"/>
</dbReference>
<name>A0AAD4W2J8_PRUDU</name>
<evidence type="ECO:0000313" key="3">
    <source>
        <dbReference type="Proteomes" id="UP001054821"/>
    </source>
</evidence>
<proteinExistence type="predicted"/>
<keyword evidence="3" id="KW-1185">Reference proteome</keyword>
<reference evidence="2 3" key="1">
    <citation type="journal article" date="2022" name="G3 (Bethesda)">
        <title>Whole-genome sequence and methylome profiling of the almond [Prunus dulcis (Mill.) D.A. Webb] cultivar 'Nonpareil'.</title>
        <authorList>
            <person name="D'Amico-Willman K.M."/>
            <person name="Ouma W.Z."/>
            <person name="Meulia T."/>
            <person name="Sideli G.M."/>
            <person name="Gradziel T.M."/>
            <person name="Fresnedo-Ramirez J."/>
        </authorList>
    </citation>
    <scope>NUCLEOTIDE SEQUENCE [LARGE SCALE GENOMIC DNA]</scope>
    <source>
        <strain evidence="2">Clone GOH B32 T37-40</strain>
    </source>
</reference>
<dbReference type="PANTHER" id="PTHR34222:SF97">
    <property type="entry name" value="CATALYTIC REGION, PUTATIVE-RELATED"/>
    <property type="match status" value="1"/>
</dbReference>
<comment type="caution">
    <text evidence="2">The sequence shown here is derived from an EMBL/GenBank/DDBJ whole genome shotgun (WGS) entry which is preliminary data.</text>
</comment>
<accession>A0AAD4W2J8</accession>
<evidence type="ECO:0000259" key="1">
    <source>
        <dbReference type="Pfam" id="PF03732"/>
    </source>
</evidence>
<dbReference type="InterPro" id="IPR005162">
    <property type="entry name" value="Retrotrans_gag_dom"/>
</dbReference>
<organism evidence="2 3">
    <name type="scientific">Prunus dulcis</name>
    <name type="common">Almond</name>
    <name type="synonym">Amygdalus dulcis</name>
    <dbReference type="NCBI Taxonomy" id="3755"/>
    <lineage>
        <taxon>Eukaryota</taxon>
        <taxon>Viridiplantae</taxon>
        <taxon>Streptophyta</taxon>
        <taxon>Embryophyta</taxon>
        <taxon>Tracheophyta</taxon>
        <taxon>Spermatophyta</taxon>
        <taxon>Magnoliopsida</taxon>
        <taxon>eudicotyledons</taxon>
        <taxon>Gunneridae</taxon>
        <taxon>Pentapetalae</taxon>
        <taxon>rosids</taxon>
        <taxon>fabids</taxon>
        <taxon>Rosales</taxon>
        <taxon>Rosaceae</taxon>
        <taxon>Amygdaloideae</taxon>
        <taxon>Amygdaleae</taxon>
        <taxon>Prunus</taxon>
    </lineage>
</organism>